<comment type="caution">
    <text evidence="3">The sequence shown here is derived from an EMBL/GenBank/DDBJ whole genome shotgun (WGS) entry which is preliminary data.</text>
</comment>
<evidence type="ECO:0000313" key="3">
    <source>
        <dbReference type="EMBL" id="KAK9161473.1"/>
    </source>
</evidence>
<feature type="region of interest" description="Disordered" evidence="2">
    <location>
        <begin position="162"/>
        <end position="252"/>
    </location>
</feature>
<proteinExistence type="inferred from homology"/>
<feature type="region of interest" description="Disordered" evidence="2">
    <location>
        <begin position="1"/>
        <end position="26"/>
    </location>
</feature>
<protein>
    <recommendedName>
        <fullName evidence="5">Serine/threonine-protein phosphatase 4 regulatory subunit 2</fullName>
    </recommendedName>
</protein>
<organism evidence="3 4">
    <name type="scientific">Stephania yunnanensis</name>
    <dbReference type="NCBI Taxonomy" id="152371"/>
    <lineage>
        <taxon>Eukaryota</taxon>
        <taxon>Viridiplantae</taxon>
        <taxon>Streptophyta</taxon>
        <taxon>Embryophyta</taxon>
        <taxon>Tracheophyta</taxon>
        <taxon>Spermatophyta</taxon>
        <taxon>Magnoliopsida</taxon>
        <taxon>Ranunculales</taxon>
        <taxon>Menispermaceae</taxon>
        <taxon>Menispermoideae</taxon>
        <taxon>Cissampelideae</taxon>
        <taxon>Stephania</taxon>
    </lineage>
</organism>
<dbReference type="PANTHER" id="PTHR16487">
    <property type="entry name" value="PPP4R2-RELATED PROTEIN"/>
    <property type="match status" value="1"/>
</dbReference>
<evidence type="ECO:0000313" key="4">
    <source>
        <dbReference type="Proteomes" id="UP001420932"/>
    </source>
</evidence>
<dbReference type="Proteomes" id="UP001420932">
    <property type="component" value="Unassembled WGS sequence"/>
</dbReference>
<dbReference type="GO" id="GO:0019888">
    <property type="term" value="F:protein phosphatase regulator activity"/>
    <property type="evidence" value="ECO:0007669"/>
    <property type="project" value="InterPro"/>
</dbReference>
<accession>A0AAP0KZ70</accession>
<reference evidence="3 4" key="1">
    <citation type="submission" date="2024-01" db="EMBL/GenBank/DDBJ databases">
        <title>Genome assemblies of Stephania.</title>
        <authorList>
            <person name="Yang L."/>
        </authorList>
    </citation>
    <scope>NUCLEOTIDE SEQUENCE [LARGE SCALE GENOMIC DNA]</scope>
    <source>
        <strain evidence="3">YNDBR</strain>
        <tissue evidence="3">Leaf</tissue>
    </source>
</reference>
<dbReference type="InterPro" id="IPR015267">
    <property type="entry name" value="PPP4R2"/>
</dbReference>
<dbReference type="AlphaFoldDB" id="A0AAP0KZ70"/>
<feature type="compositionally biased region" description="Basic and acidic residues" evidence="2">
    <location>
        <begin position="219"/>
        <end position="229"/>
    </location>
</feature>
<dbReference type="GO" id="GO:0005737">
    <property type="term" value="C:cytoplasm"/>
    <property type="evidence" value="ECO:0007669"/>
    <property type="project" value="TreeGrafter"/>
</dbReference>
<dbReference type="EMBL" id="JBBNAF010000003">
    <property type="protein sequence ID" value="KAK9161473.1"/>
    <property type="molecule type" value="Genomic_DNA"/>
</dbReference>
<comment type="similarity">
    <text evidence="1">Belongs to the PPP4R2 family.</text>
</comment>
<evidence type="ECO:0008006" key="5">
    <source>
        <dbReference type="Google" id="ProtNLM"/>
    </source>
</evidence>
<name>A0AAP0KZ70_9MAGN</name>
<dbReference type="GO" id="GO:0005634">
    <property type="term" value="C:nucleus"/>
    <property type="evidence" value="ECO:0007669"/>
    <property type="project" value="TreeGrafter"/>
</dbReference>
<feature type="compositionally biased region" description="Polar residues" evidence="2">
    <location>
        <begin position="178"/>
        <end position="187"/>
    </location>
</feature>
<keyword evidence="4" id="KW-1185">Reference proteome</keyword>
<feature type="compositionally biased region" description="Acidic residues" evidence="2">
    <location>
        <begin position="191"/>
        <end position="205"/>
    </location>
</feature>
<evidence type="ECO:0000256" key="2">
    <source>
        <dbReference type="SAM" id="MobiDB-lite"/>
    </source>
</evidence>
<sequence length="252" mass="27712">MTSTESYESLPIASNDVEHQSEDLTPVHGDADKKVEITEKEVNEVLEVIAATGKFWHDWDTLKSLLSFRLKQVLAEYPESRVSIDEQNSLLGETYIELVTRLDEALLCFIEGPPFTLQRLCEILLDARGIYPNLSKLALALEKNLLMTSTLTMSTDPYPSAMASKVDDLDKEPAGPVAQSSPMQNGVDSAVCDEDIEMTDAEDAREDVKNSDAETAEGIIKDEASDTDSKQSTIKDPPVESSPSNEPQNLTS</sequence>
<dbReference type="Pfam" id="PF09184">
    <property type="entry name" value="PPP4R2"/>
    <property type="match status" value="1"/>
</dbReference>
<feature type="compositionally biased region" description="Polar residues" evidence="2">
    <location>
        <begin position="241"/>
        <end position="252"/>
    </location>
</feature>
<dbReference type="GO" id="GO:0030289">
    <property type="term" value="C:protein phosphatase 4 complex"/>
    <property type="evidence" value="ECO:0007669"/>
    <property type="project" value="InterPro"/>
</dbReference>
<evidence type="ECO:0000256" key="1">
    <source>
        <dbReference type="ARBA" id="ARBA00009207"/>
    </source>
</evidence>
<gene>
    <name evidence="3" type="ORF">Syun_007814</name>
</gene>
<dbReference type="PANTHER" id="PTHR16487:SF0">
    <property type="entry name" value="PROTEIN PHOSPHATASE 4 REGULATORY SUBUNIT 2-RELATED"/>
    <property type="match status" value="1"/>
</dbReference>